<comment type="caution">
    <text evidence="7">The sequence shown here is derived from an EMBL/GenBank/DDBJ whole genome shotgun (WGS) entry which is preliminary data.</text>
</comment>
<keyword evidence="3" id="KW-0732">Signal</keyword>
<feature type="domain" description="Purple acid phosphatase C-terminal" evidence="5">
    <location>
        <begin position="637"/>
        <end position="686"/>
    </location>
</feature>
<keyword evidence="2" id="KW-0472">Membrane</keyword>
<evidence type="ECO:0000259" key="4">
    <source>
        <dbReference type="Pfam" id="PF00149"/>
    </source>
</evidence>
<organism evidence="7 8">
    <name type="scientific">Pycnococcus provasolii</name>
    <dbReference type="NCBI Taxonomy" id="41880"/>
    <lineage>
        <taxon>Eukaryota</taxon>
        <taxon>Viridiplantae</taxon>
        <taxon>Chlorophyta</taxon>
        <taxon>Pseudoscourfieldiophyceae</taxon>
        <taxon>Pseudoscourfieldiales</taxon>
        <taxon>Pycnococcaceae</taxon>
        <taxon>Pycnococcus</taxon>
    </lineage>
</organism>
<dbReference type="Pfam" id="PF14008">
    <property type="entry name" value="Metallophos_C"/>
    <property type="match status" value="1"/>
</dbReference>
<keyword evidence="1" id="KW-0325">Glycoprotein</keyword>
<dbReference type="SUPFAM" id="SSF56300">
    <property type="entry name" value="Metallo-dependent phosphatases"/>
    <property type="match status" value="1"/>
</dbReference>
<dbReference type="PANTHER" id="PTHR45778">
    <property type="entry name" value="PURPLE ACID PHOSPHATASE-RELATED"/>
    <property type="match status" value="1"/>
</dbReference>
<dbReference type="InterPro" id="IPR004843">
    <property type="entry name" value="Calcineurin-like_PHP"/>
</dbReference>
<dbReference type="InterPro" id="IPR029052">
    <property type="entry name" value="Metallo-depent_PP-like"/>
</dbReference>
<dbReference type="GO" id="GO:0016787">
    <property type="term" value="F:hydrolase activity"/>
    <property type="evidence" value="ECO:0007669"/>
    <property type="project" value="InterPro"/>
</dbReference>
<keyword evidence="8" id="KW-1185">Reference proteome</keyword>
<evidence type="ECO:0000256" key="2">
    <source>
        <dbReference type="SAM" id="Phobius"/>
    </source>
</evidence>
<dbReference type="OrthoDB" id="45007at2759"/>
<keyword evidence="2" id="KW-0812">Transmembrane</keyword>
<dbReference type="Gene3D" id="3.60.21.10">
    <property type="match status" value="1"/>
</dbReference>
<dbReference type="EMBL" id="BNJQ01000010">
    <property type="protein sequence ID" value="GHP05408.1"/>
    <property type="molecule type" value="Genomic_DNA"/>
</dbReference>
<evidence type="ECO:0008006" key="9">
    <source>
        <dbReference type="Google" id="ProtNLM"/>
    </source>
</evidence>
<sequence>MLMALPSLLLCVLAFTPCVRLSSAHLDASVHRAVHQTEHALSYINMRLLQEVDPNTPLCAMCTVEANVSHVSDGQFVQVKVNTSTYATGGEEENQHDAHNRNTHWLAVYSPANADVRKTTPIKYAILGEKYVDASGKAKKSTFRGGKEYVETGIAKVNMQLIDMRTHDFAFYVFSGGLDLTWGSHKPPSKASATLLTRSRAQLSMSESSRPRRPRAALAKEDTLRLTWSDAQAHKGTFRYEVWAGEKLVAGPSSATVKTTYYEADDMCNEPATTYGYRDAGLQHTADIPISSSWDDGAKVRYCLDGVENCYTLRLPRRPGRAADGPTVLLLTADMGQGVHPYDDSTTWPQYGQPSHHVVRNMIQDIEKIDSTVAMHVAGGNVSELRAHAVFHSGDLSYAIGFAAVWDWWLWTIEELTSKIVYFTNPGNHEFDAPKFPADRPASWFRGTDSGGECGVPAAKLMPSPRAGIDRDWWSVDIGLVHMVSINTEADITPGSPQHEWLARDLASVNRSVTPWIVLGGHRPMYIDSTYVCNGTDPFHPNHSGGGGDHEPCDIDVAHYLKMSMEPLLLKHEVDLAFWGHSHVMQRHCAAYNGTCVTKSVPWLPLGANTPTVAPARPGDPGPSDTPPYVRFVEPKATIHLVVGTAGAKHYKNAFGDATDERCLYEYGHVRFYAFNATHALWEFVSLGPIPEASESKAFNAAHIRDTILIERAASPWKSASSPTASSPTAVPSAVIVFIVVMIGVGAAIWAGMKLYRRRQHPLRHDPFTRLEVVEMEPIR</sequence>
<reference evidence="7" key="1">
    <citation type="submission" date="2020-10" db="EMBL/GenBank/DDBJ databases">
        <title>Unveiling of a novel bifunctional photoreceptor, Dualchrome1, isolated from a cosmopolitan green alga.</title>
        <authorList>
            <person name="Suzuki S."/>
            <person name="Kawachi M."/>
        </authorList>
    </citation>
    <scope>NUCLEOTIDE SEQUENCE</scope>
    <source>
        <strain evidence="7">NIES 2893</strain>
    </source>
</reference>
<evidence type="ECO:0000259" key="5">
    <source>
        <dbReference type="Pfam" id="PF14008"/>
    </source>
</evidence>
<dbReference type="AlphaFoldDB" id="A0A830HF47"/>
<evidence type="ECO:0000313" key="8">
    <source>
        <dbReference type="Proteomes" id="UP000660262"/>
    </source>
</evidence>
<feature type="domain" description="Calcineurin-like phosphoesterase" evidence="4">
    <location>
        <begin position="382"/>
        <end position="585"/>
    </location>
</feature>
<dbReference type="CDD" id="cd00839">
    <property type="entry name" value="MPP_PAPs"/>
    <property type="match status" value="1"/>
</dbReference>
<gene>
    <name evidence="7" type="ORF">PPROV_000415900</name>
</gene>
<accession>A0A830HF47</accession>
<evidence type="ECO:0000256" key="3">
    <source>
        <dbReference type="SAM" id="SignalP"/>
    </source>
</evidence>
<evidence type="ECO:0000256" key="1">
    <source>
        <dbReference type="ARBA" id="ARBA00023180"/>
    </source>
</evidence>
<protein>
    <recommendedName>
        <fullName evidence="9">Purple acid phosphatase</fullName>
    </recommendedName>
</protein>
<dbReference type="Pfam" id="PF17808">
    <property type="entry name" value="fn3_PAP"/>
    <property type="match status" value="1"/>
</dbReference>
<dbReference type="InterPro" id="IPR025733">
    <property type="entry name" value="PAPs_C"/>
</dbReference>
<feature type="signal peptide" evidence="3">
    <location>
        <begin position="1"/>
        <end position="24"/>
    </location>
</feature>
<keyword evidence="2" id="KW-1133">Transmembrane helix</keyword>
<proteinExistence type="predicted"/>
<feature type="chain" id="PRO_5032382182" description="Purple acid phosphatase" evidence="3">
    <location>
        <begin position="25"/>
        <end position="780"/>
    </location>
</feature>
<feature type="transmembrane region" description="Helical" evidence="2">
    <location>
        <begin position="730"/>
        <end position="751"/>
    </location>
</feature>
<evidence type="ECO:0000259" key="6">
    <source>
        <dbReference type="Pfam" id="PF17808"/>
    </source>
</evidence>
<dbReference type="Pfam" id="PF00149">
    <property type="entry name" value="Metallophos"/>
    <property type="match status" value="1"/>
</dbReference>
<dbReference type="InterPro" id="IPR041792">
    <property type="entry name" value="MPP_PAP"/>
</dbReference>
<dbReference type="Proteomes" id="UP000660262">
    <property type="component" value="Unassembled WGS sequence"/>
</dbReference>
<dbReference type="PANTHER" id="PTHR45778:SF3">
    <property type="entry name" value="PURPLE ACID PHOSPHATASE"/>
    <property type="match status" value="1"/>
</dbReference>
<evidence type="ECO:0000313" key="7">
    <source>
        <dbReference type="EMBL" id="GHP05408.1"/>
    </source>
</evidence>
<feature type="domain" description="Purple acid phosphatase Fn3-like" evidence="6">
    <location>
        <begin position="97"/>
        <end position="179"/>
    </location>
</feature>
<name>A0A830HF47_9CHLO</name>
<dbReference type="InterPro" id="IPR040974">
    <property type="entry name" value="Fn3_PAP"/>
</dbReference>